<proteinExistence type="predicted"/>
<feature type="region of interest" description="Disordered" evidence="1">
    <location>
        <begin position="330"/>
        <end position="357"/>
    </location>
</feature>
<dbReference type="VEuPathDB" id="FungiDB:GGTG_12583"/>
<organism evidence="2">
    <name type="scientific">Gaeumannomyces tritici (strain R3-111a-1)</name>
    <name type="common">Wheat and barley take-all root rot fungus</name>
    <name type="synonym">Gaeumannomyces graminis var. tritici</name>
    <dbReference type="NCBI Taxonomy" id="644352"/>
    <lineage>
        <taxon>Eukaryota</taxon>
        <taxon>Fungi</taxon>
        <taxon>Dikarya</taxon>
        <taxon>Ascomycota</taxon>
        <taxon>Pezizomycotina</taxon>
        <taxon>Sordariomycetes</taxon>
        <taxon>Sordariomycetidae</taxon>
        <taxon>Magnaporthales</taxon>
        <taxon>Magnaporthaceae</taxon>
        <taxon>Gaeumannomyces</taxon>
    </lineage>
</organism>
<evidence type="ECO:0000313" key="3">
    <source>
        <dbReference type="EnsemblFungi" id="EJT69700"/>
    </source>
</evidence>
<reference evidence="4" key="1">
    <citation type="submission" date="2010-07" db="EMBL/GenBank/DDBJ databases">
        <title>The genome sequence of Gaeumannomyces graminis var. tritici strain R3-111a-1.</title>
        <authorList>
            <consortium name="The Broad Institute Genome Sequencing Platform"/>
            <person name="Ma L.-J."/>
            <person name="Dead R."/>
            <person name="Young S."/>
            <person name="Zeng Q."/>
            <person name="Koehrsen M."/>
            <person name="Alvarado L."/>
            <person name="Berlin A."/>
            <person name="Chapman S.B."/>
            <person name="Chen Z."/>
            <person name="Freedman E."/>
            <person name="Gellesch M."/>
            <person name="Goldberg J."/>
            <person name="Griggs A."/>
            <person name="Gujja S."/>
            <person name="Heilman E.R."/>
            <person name="Heiman D."/>
            <person name="Hepburn T."/>
            <person name="Howarth C."/>
            <person name="Jen D."/>
            <person name="Larson L."/>
            <person name="Mehta T."/>
            <person name="Neiman D."/>
            <person name="Pearson M."/>
            <person name="Roberts A."/>
            <person name="Saif S."/>
            <person name="Shea T."/>
            <person name="Shenoy N."/>
            <person name="Sisk P."/>
            <person name="Stolte C."/>
            <person name="Sykes S."/>
            <person name="Walk T."/>
            <person name="White J."/>
            <person name="Yandava C."/>
            <person name="Haas B."/>
            <person name="Nusbaum C."/>
            <person name="Birren B."/>
        </authorList>
    </citation>
    <scope>NUCLEOTIDE SEQUENCE [LARGE SCALE GENOMIC DNA]</scope>
    <source>
        <strain evidence="4">R3-111a-1</strain>
    </source>
</reference>
<dbReference type="EMBL" id="GL385403">
    <property type="protein sequence ID" value="EJT69700.1"/>
    <property type="molecule type" value="Genomic_DNA"/>
</dbReference>
<dbReference type="RefSeq" id="XP_009228748.1">
    <property type="nucleotide sequence ID" value="XM_009230484.1"/>
</dbReference>
<dbReference type="STRING" id="644352.J3PGF8"/>
<dbReference type="HOGENOM" id="CLU_026305_0_0_1"/>
<protein>
    <recommendedName>
        <fullName evidence="5">Prion-inhibition and propagation HeLo domain-containing protein</fullName>
    </recommendedName>
</protein>
<accession>J3PGF8</accession>
<dbReference type="PANTHER" id="PTHR35186:SF4">
    <property type="entry name" value="PRION-INHIBITION AND PROPAGATION HELO DOMAIN-CONTAINING PROTEIN"/>
    <property type="match status" value="1"/>
</dbReference>
<sequence length="633" mass="70817">MDPLSITTGVLALLGTCIKVYITVGEKLKTFRHYSPEVRRTETKYFYHVQSFRHEIHLLLLRNACPDDETAIEEMLSDAGHPEWQNRLLQEKIALALGKAKEGLLKDVIEDIRTSLSELQDHLRCFDSLKADQHQGEKIKDTIRRLRDRAKVAWNKSEVEQKIEDLRDSIKTLRCLREQAAEISVHTRPCGHLTGIPHDNIVGKRDSIAGPHAGLSLEQRTEYGQYGPVRRASKAFHKALALTWSKAPESTQMARPTRHSVKLFLDARADGDVQMDVAVICYGHNHLVNPVMQASLARLRIKSRMMFDRLDSNSDTLADAKDESAVVHPQKRRRVRFADAPTLPSPTPSQLQADAPEQDVRSNSPLRIHDICSVLGHCSLPKSPCSADCLGYIDTSDQENFRHTFYNALGNKTAHDLFWSTSGPDALVSMRTVLSSPAETSLSLPDQLRLARNLVTAVLKFHSTPWLGELFSLNDVSFFKIGQSMSSYLQTLHVGFEFSNAPQHAPSLLGPGTCGDMEGVVQTAPTPDSTAIEDDMLKYGIRNLTLWSLGVILLQIGMWRELVDTNDVLCVRKLSTQGSCVLGPRYKELTKKCLNCDFGFGDDLSKPRLQQAVFKGVVCELSEMIRSLDINDD</sequence>
<reference evidence="3" key="5">
    <citation type="submission" date="2018-04" db="UniProtKB">
        <authorList>
            <consortium name="EnsemblFungi"/>
        </authorList>
    </citation>
    <scope>IDENTIFICATION</scope>
    <source>
        <strain evidence="3">R3-111a-1</strain>
    </source>
</reference>
<dbReference type="GeneID" id="20353041"/>
<dbReference type="eggNOG" id="ENOG502SJG1">
    <property type="taxonomic scope" value="Eukaryota"/>
</dbReference>
<reference evidence="3" key="4">
    <citation type="journal article" date="2015" name="G3 (Bethesda)">
        <title>Genome sequences of three phytopathogenic species of the Magnaporthaceae family of fungi.</title>
        <authorList>
            <person name="Okagaki L.H."/>
            <person name="Nunes C.C."/>
            <person name="Sailsbery J."/>
            <person name="Clay B."/>
            <person name="Brown D."/>
            <person name="John T."/>
            <person name="Oh Y."/>
            <person name="Young N."/>
            <person name="Fitzgerald M."/>
            <person name="Haas B.J."/>
            <person name="Zeng Q."/>
            <person name="Young S."/>
            <person name="Adiconis X."/>
            <person name="Fan L."/>
            <person name="Levin J.Z."/>
            <person name="Mitchell T.K."/>
            <person name="Okubara P.A."/>
            <person name="Farman M.L."/>
            <person name="Kohn L.M."/>
            <person name="Birren B."/>
            <person name="Ma L.-J."/>
            <person name="Dean R.A."/>
        </authorList>
    </citation>
    <scope>NUCLEOTIDE SEQUENCE</scope>
    <source>
        <strain evidence="3">R3-111a-1</strain>
    </source>
</reference>
<dbReference type="Proteomes" id="UP000006039">
    <property type="component" value="Unassembled WGS sequence"/>
</dbReference>
<evidence type="ECO:0000313" key="4">
    <source>
        <dbReference type="Proteomes" id="UP000006039"/>
    </source>
</evidence>
<evidence type="ECO:0000313" key="2">
    <source>
        <dbReference type="EMBL" id="EJT69700.1"/>
    </source>
</evidence>
<name>J3PGF8_GAET3</name>
<dbReference type="AlphaFoldDB" id="J3PGF8"/>
<keyword evidence="4" id="KW-1185">Reference proteome</keyword>
<reference evidence="2" key="3">
    <citation type="submission" date="2010-09" db="EMBL/GenBank/DDBJ databases">
        <title>Annotation of Gaeumannomyces graminis var. tritici R3-111a-1.</title>
        <authorList>
            <consortium name="The Broad Institute Genome Sequencing Platform"/>
            <person name="Ma L.-J."/>
            <person name="Dead R."/>
            <person name="Young S.K."/>
            <person name="Zeng Q."/>
            <person name="Gargeya S."/>
            <person name="Fitzgerald M."/>
            <person name="Haas B."/>
            <person name="Abouelleil A."/>
            <person name="Alvarado L."/>
            <person name="Arachchi H.M."/>
            <person name="Berlin A."/>
            <person name="Brown A."/>
            <person name="Chapman S.B."/>
            <person name="Chen Z."/>
            <person name="Dunbar C."/>
            <person name="Freedman E."/>
            <person name="Gearin G."/>
            <person name="Gellesch M."/>
            <person name="Goldberg J."/>
            <person name="Griggs A."/>
            <person name="Gujja S."/>
            <person name="Heiman D."/>
            <person name="Howarth C."/>
            <person name="Larson L."/>
            <person name="Lui A."/>
            <person name="MacDonald P.J.P."/>
            <person name="Mehta T."/>
            <person name="Montmayeur A."/>
            <person name="Murphy C."/>
            <person name="Neiman D."/>
            <person name="Pearson M."/>
            <person name="Priest M."/>
            <person name="Roberts A."/>
            <person name="Saif S."/>
            <person name="Shea T."/>
            <person name="Shenoy N."/>
            <person name="Sisk P."/>
            <person name="Stolte C."/>
            <person name="Sykes S."/>
            <person name="Yandava C."/>
            <person name="Wortman J."/>
            <person name="Nusbaum C."/>
            <person name="Birren B."/>
        </authorList>
    </citation>
    <scope>NUCLEOTIDE SEQUENCE</scope>
    <source>
        <strain evidence="2">R3-111a-1</strain>
    </source>
</reference>
<dbReference type="EnsemblFungi" id="EJT69700">
    <property type="protein sequence ID" value="EJT69700"/>
    <property type="gene ID" value="GGTG_12583"/>
</dbReference>
<reference evidence="2" key="2">
    <citation type="submission" date="2010-07" db="EMBL/GenBank/DDBJ databases">
        <authorList>
            <consortium name="The Broad Institute Genome Sequencing Platform"/>
            <consortium name="Broad Institute Genome Sequencing Center for Infectious Disease"/>
            <person name="Ma L.-J."/>
            <person name="Dead R."/>
            <person name="Young S."/>
            <person name="Zeng Q."/>
            <person name="Koehrsen M."/>
            <person name="Alvarado L."/>
            <person name="Berlin A."/>
            <person name="Chapman S.B."/>
            <person name="Chen Z."/>
            <person name="Freedman E."/>
            <person name="Gellesch M."/>
            <person name="Goldberg J."/>
            <person name="Griggs A."/>
            <person name="Gujja S."/>
            <person name="Heilman E.R."/>
            <person name="Heiman D."/>
            <person name="Hepburn T."/>
            <person name="Howarth C."/>
            <person name="Jen D."/>
            <person name="Larson L."/>
            <person name="Mehta T."/>
            <person name="Neiman D."/>
            <person name="Pearson M."/>
            <person name="Roberts A."/>
            <person name="Saif S."/>
            <person name="Shea T."/>
            <person name="Shenoy N."/>
            <person name="Sisk P."/>
            <person name="Stolte C."/>
            <person name="Sykes S."/>
            <person name="Walk T."/>
            <person name="White J."/>
            <person name="Yandava C."/>
            <person name="Haas B."/>
            <person name="Nusbaum C."/>
            <person name="Birren B."/>
        </authorList>
    </citation>
    <scope>NUCLEOTIDE SEQUENCE</scope>
    <source>
        <strain evidence="2">R3-111a-1</strain>
    </source>
</reference>
<evidence type="ECO:0008006" key="5">
    <source>
        <dbReference type="Google" id="ProtNLM"/>
    </source>
</evidence>
<dbReference type="PANTHER" id="PTHR35186">
    <property type="entry name" value="ANK_REP_REGION DOMAIN-CONTAINING PROTEIN"/>
    <property type="match status" value="1"/>
</dbReference>
<gene>
    <name evidence="3" type="primary">20353041</name>
    <name evidence="2" type="ORF">GGTG_12583</name>
</gene>
<dbReference type="OrthoDB" id="5331891at2759"/>
<evidence type="ECO:0000256" key="1">
    <source>
        <dbReference type="SAM" id="MobiDB-lite"/>
    </source>
</evidence>